<dbReference type="AlphaFoldDB" id="A0A508A566"/>
<keyword evidence="4" id="KW-0547">Nucleotide-binding</keyword>
<keyword evidence="5 10" id="KW-0067">ATP-binding</keyword>
<dbReference type="SUPFAM" id="SSF52540">
    <property type="entry name" value="P-loop containing nucleoside triphosphate hydrolases"/>
    <property type="match status" value="1"/>
</dbReference>
<evidence type="ECO:0000313" key="10">
    <source>
        <dbReference type="EMBL" id="TQD42988.1"/>
    </source>
</evidence>
<name>A0A508A566_9ACTO</name>
<dbReference type="GO" id="GO:0005524">
    <property type="term" value="F:ATP binding"/>
    <property type="evidence" value="ECO:0007669"/>
    <property type="project" value="UniProtKB-KW"/>
</dbReference>
<dbReference type="InterPro" id="IPR003593">
    <property type="entry name" value="AAA+_ATPase"/>
</dbReference>
<evidence type="ECO:0000313" key="11">
    <source>
        <dbReference type="Proteomes" id="UP000319010"/>
    </source>
</evidence>
<evidence type="ECO:0000256" key="8">
    <source>
        <dbReference type="ARBA" id="ARBA00023251"/>
    </source>
</evidence>
<evidence type="ECO:0000256" key="1">
    <source>
        <dbReference type="ARBA" id="ARBA00004202"/>
    </source>
</evidence>
<dbReference type="RefSeq" id="WP_021606500.1">
    <property type="nucleotide sequence ID" value="NZ_CAURQG010000003.1"/>
</dbReference>
<dbReference type="CDD" id="cd03230">
    <property type="entry name" value="ABC_DR_subfamily_A"/>
    <property type="match status" value="1"/>
</dbReference>
<dbReference type="GO" id="GO:0046677">
    <property type="term" value="P:response to antibiotic"/>
    <property type="evidence" value="ECO:0007669"/>
    <property type="project" value="UniProtKB-KW"/>
</dbReference>
<gene>
    <name evidence="10" type="ORF">FK256_08095</name>
</gene>
<proteinExistence type="predicted"/>
<dbReference type="InterPro" id="IPR017871">
    <property type="entry name" value="ABC_transporter-like_CS"/>
</dbReference>
<evidence type="ECO:0000256" key="6">
    <source>
        <dbReference type="ARBA" id="ARBA00022967"/>
    </source>
</evidence>
<keyword evidence="2" id="KW-0813">Transport</keyword>
<keyword evidence="6" id="KW-1278">Translocase</keyword>
<dbReference type="SMART" id="SM00382">
    <property type="entry name" value="AAA"/>
    <property type="match status" value="1"/>
</dbReference>
<dbReference type="Gene3D" id="3.40.50.300">
    <property type="entry name" value="P-loop containing nucleotide triphosphate hydrolases"/>
    <property type="match status" value="1"/>
</dbReference>
<keyword evidence="3" id="KW-1003">Cell membrane</keyword>
<evidence type="ECO:0000256" key="4">
    <source>
        <dbReference type="ARBA" id="ARBA00022741"/>
    </source>
</evidence>
<comment type="subcellular location">
    <subcellularLocation>
        <location evidence="1">Cell membrane</location>
        <topology evidence="1">Peripheral membrane protein</topology>
    </subcellularLocation>
</comment>
<dbReference type="PANTHER" id="PTHR42711">
    <property type="entry name" value="ABC TRANSPORTER ATP-BINDING PROTEIN"/>
    <property type="match status" value="1"/>
</dbReference>
<dbReference type="PROSITE" id="PS50893">
    <property type="entry name" value="ABC_TRANSPORTER_2"/>
    <property type="match status" value="1"/>
</dbReference>
<dbReference type="EMBL" id="VICB01000011">
    <property type="protein sequence ID" value="TQD42988.1"/>
    <property type="molecule type" value="Genomic_DNA"/>
</dbReference>
<keyword evidence="8" id="KW-0046">Antibiotic resistance</keyword>
<feature type="domain" description="ABC transporter" evidence="9">
    <location>
        <begin position="4"/>
        <end position="229"/>
    </location>
</feature>
<evidence type="ECO:0000256" key="5">
    <source>
        <dbReference type="ARBA" id="ARBA00022840"/>
    </source>
</evidence>
<dbReference type="GO" id="GO:0016887">
    <property type="term" value="F:ATP hydrolysis activity"/>
    <property type="evidence" value="ECO:0007669"/>
    <property type="project" value="InterPro"/>
</dbReference>
<dbReference type="GO" id="GO:0005886">
    <property type="term" value="C:plasma membrane"/>
    <property type="evidence" value="ECO:0007669"/>
    <property type="project" value="UniProtKB-SubCell"/>
</dbReference>
<protein>
    <submittedName>
        <fullName evidence="10">ABC transporter ATP-binding protein</fullName>
    </submittedName>
</protein>
<dbReference type="Proteomes" id="UP000319010">
    <property type="component" value="Unassembled WGS sequence"/>
</dbReference>
<accession>A0A508A566</accession>
<keyword evidence="7" id="KW-0472">Membrane</keyword>
<evidence type="ECO:0000256" key="2">
    <source>
        <dbReference type="ARBA" id="ARBA00022448"/>
    </source>
</evidence>
<reference evidence="10 11" key="1">
    <citation type="submission" date="2019-06" db="EMBL/GenBank/DDBJ databases">
        <title>Draft genome sequence of Actinomyces johnsonii CCUG 34287T.</title>
        <authorList>
            <person name="Salva-Serra F."/>
            <person name="Cardew S."/>
            <person name="Moore E."/>
        </authorList>
    </citation>
    <scope>NUCLEOTIDE SEQUENCE [LARGE SCALE GENOMIC DNA]</scope>
    <source>
        <strain evidence="10 11">CCUG 34287</strain>
    </source>
</reference>
<sequence>MNAVTCTHVTRRFGDLTAVDDVSLQVADGEIFGIIGPNGAGKTTLLSSIEGLDEPTSGEISVLGLHPVKDAAELARRTGIQLQQAALLPRLRVGEALELFSSFYDQSVPWRPLLARLGIASKEKTDVARLSGGERQRVFIALALVHDPELLFLDELTTALDPQARLAMWDVVRDIRERGKTVVLTTHYMEEAEALCDRVAVIDHGRVIALDTIPALIAAHGGQASLRLRLGAPAPRTLSDVEGVTSVRTDGAVTVVGGTGAFAQAVLSHLAQADVVVQDMETHSPGLEEVFLNLTGRALREA</sequence>
<evidence type="ECO:0000256" key="7">
    <source>
        <dbReference type="ARBA" id="ARBA00023136"/>
    </source>
</evidence>
<dbReference type="InterPro" id="IPR003439">
    <property type="entry name" value="ABC_transporter-like_ATP-bd"/>
</dbReference>
<dbReference type="PANTHER" id="PTHR42711:SF16">
    <property type="entry name" value="ABC TRANSPORTER ATP-BINDING PROTEIN"/>
    <property type="match status" value="1"/>
</dbReference>
<organism evidence="10 11">
    <name type="scientific">Actinomyces johnsonii</name>
    <dbReference type="NCBI Taxonomy" id="544581"/>
    <lineage>
        <taxon>Bacteria</taxon>
        <taxon>Bacillati</taxon>
        <taxon>Actinomycetota</taxon>
        <taxon>Actinomycetes</taxon>
        <taxon>Actinomycetales</taxon>
        <taxon>Actinomycetaceae</taxon>
        <taxon>Actinomyces</taxon>
    </lineage>
</organism>
<comment type="caution">
    <text evidence="10">The sequence shown here is derived from an EMBL/GenBank/DDBJ whole genome shotgun (WGS) entry which is preliminary data.</text>
</comment>
<evidence type="ECO:0000259" key="9">
    <source>
        <dbReference type="PROSITE" id="PS50893"/>
    </source>
</evidence>
<dbReference type="PROSITE" id="PS00211">
    <property type="entry name" value="ABC_TRANSPORTER_1"/>
    <property type="match status" value="1"/>
</dbReference>
<dbReference type="FunFam" id="3.40.50.300:FF:000589">
    <property type="entry name" value="ABC transporter, ATP-binding subunit"/>
    <property type="match status" value="1"/>
</dbReference>
<dbReference type="InterPro" id="IPR027417">
    <property type="entry name" value="P-loop_NTPase"/>
</dbReference>
<evidence type="ECO:0000256" key="3">
    <source>
        <dbReference type="ARBA" id="ARBA00022475"/>
    </source>
</evidence>
<dbReference type="Pfam" id="PF00005">
    <property type="entry name" value="ABC_tran"/>
    <property type="match status" value="1"/>
</dbReference>
<dbReference type="InterPro" id="IPR050763">
    <property type="entry name" value="ABC_transporter_ATP-binding"/>
</dbReference>